<protein>
    <submittedName>
        <fullName evidence="1">Uncharacterized protein</fullName>
    </submittedName>
</protein>
<sequence length="42" mass="5129">MILLNCIIKWLALYVYRQTYLKFRQTKIVICIKFYIITVSTN</sequence>
<dbReference type="EMBL" id="CAACVG010013591">
    <property type="protein sequence ID" value="VEN62108.1"/>
    <property type="molecule type" value="Genomic_DNA"/>
</dbReference>
<gene>
    <name evidence="1" type="ORF">CALMAC_LOCUS19310</name>
</gene>
<dbReference type="Proteomes" id="UP000410492">
    <property type="component" value="Unassembled WGS sequence"/>
</dbReference>
<name>A0A653DQM9_CALMS</name>
<proteinExistence type="predicted"/>
<evidence type="ECO:0000313" key="1">
    <source>
        <dbReference type="EMBL" id="VEN62108.1"/>
    </source>
</evidence>
<dbReference type="AlphaFoldDB" id="A0A653DQM9"/>
<accession>A0A653DQM9</accession>
<organism evidence="1 2">
    <name type="scientific">Callosobruchus maculatus</name>
    <name type="common">Southern cowpea weevil</name>
    <name type="synonym">Pulse bruchid</name>
    <dbReference type="NCBI Taxonomy" id="64391"/>
    <lineage>
        <taxon>Eukaryota</taxon>
        <taxon>Metazoa</taxon>
        <taxon>Ecdysozoa</taxon>
        <taxon>Arthropoda</taxon>
        <taxon>Hexapoda</taxon>
        <taxon>Insecta</taxon>
        <taxon>Pterygota</taxon>
        <taxon>Neoptera</taxon>
        <taxon>Endopterygota</taxon>
        <taxon>Coleoptera</taxon>
        <taxon>Polyphaga</taxon>
        <taxon>Cucujiformia</taxon>
        <taxon>Chrysomeloidea</taxon>
        <taxon>Chrysomelidae</taxon>
        <taxon>Bruchinae</taxon>
        <taxon>Bruchini</taxon>
        <taxon>Callosobruchus</taxon>
    </lineage>
</organism>
<keyword evidence="2" id="KW-1185">Reference proteome</keyword>
<reference evidence="1 2" key="1">
    <citation type="submission" date="2019-01" db="EMBL/GenBank/DDBJ databases">
        <authorList>
            <person name="Sayadi A."/>
        </authorList>
    </citation>
    <scope>NUCLEOTIDE SEQUENCE [LARGE SCALE GENOMIC DNA]</scope>
</reference>
<evidence type="ECO:0000313" key="2">
    <source>
        <dbReference type="Proteomes" id="UP000410492"/>
    </source>
</evidence>